<proteinExistence type="predicted"/>
<dbReference type="EMBL" id="BMQA01000017">
    <property type="protein sequence ID" value="GGJ32360.1"/>
    <property type="molecule type" value="Genomic_DNA"/>
</dbReference>
<name>A0A917KVQ5_9ACTN</name>
<reference evidence="2" key="1">
    <citation type="journal article" date="2014" name="Int. J. Syst. Evol. Microbiol.">
        <title>Complete genome sequence of Corynebacterium casei LMG S-19264T (=DSM 44701T), isolated from a smear-ripened cheese.</title>
        <authorList>
            <consortium name="US DOE Joint Genome Institute (JGI-PGF)"/>
            <person name="Walter F."/>
            <person name="Albersmeier A."/>
            <person name="Kalinowski J."/>
            <person name="Ruckert C."/>
        </authorList>
    </citation>
    <scope>NUCLEOTIDE SEQUENCE</scope>
    <source>
        <strain evidence="2">JCM 3086</strain>
    </source>
</reference>
<evidence type="ECO:0000256" key="1">
    <source>
        <dbReference type="SAM" id="MobiDB-lite"/>
    </source>
</evidence>
<dbReference type="AlphaFoldDB" id="A0A917KVQ5"/>
<evidence type="ECO:0000313" key="2">
    <source>
        <dbReference type="EMBL" id="GGJ32360.1"/>
    </source>
</evidence>
<accession>A0A917KVQ5</accession>
<protein>
    <submittedName>
        <fullName evidence="2">Uncharacterized protein</fullName>
    </submittedName>
</protein>
<comment type="caution">
    <text evidence="2">The sequence shown here is derived from an EMBL/GenBank/DDBJ whole genome shotgun (WGS) entry which is preliminary data.</text>
</comment>
<organism evidence="2 3">
    <name type="scientific">Streptomyces brasiliensis</name>
    <dbReference type="NCBI Taxonomy" id="1954"/>
    <lineage>
        <taxon>Bacteria</taxon>
        <taxon>Bacillati</taxon>
        <taxon>Actinomycetota</taxon>
        <taxon>Actinomycetes</taxon>
        <taxon>Kitasatosporales</taxon>
        <taxon>Streptomycetaceae</taxon>
        <taxon>Streptomyces</taxon>
    </lineage>
</organism>
<feature type="compositionally biased region" description="Basic and acidic residues" evidence="1">
    <location>
        <begin position="248"/>
        <end position="257"/>
    </location>
</feature>
<dbReference type="Proteomes" id="UP000657574">
    <property type="component" value="Unassembled WGS sequence"/>
</dbReference>
<feature type="region of interest" description="Disordered" evidence="1">
    <location>
        <begin position="241"/>
        <end position="264"/>
    </location>
</feature>
<sequence>MKPGPGPWWNRRYSRIRYQWPTSLPGIRFNASGTLAYRAADPIKASGAAAIRAAARLALDASGRGITTAHLPEQLDTAQGKLTLAVAQWHAVHDRPGLWLRARITLRLSEPDAARAQTFQDAVRQVTLQLRQEQERRDRFTVTVLTKPDAARSWWLERHLDDLNGLEWEAFREKVLPLVGAADDTHTKAERIARLLLYVWEKLGADPGQHARFTATVRTVLEQMGWADAVPWLSAEESAAAAEPVEASVKEGKRDQAVETGAGR</sequence>
<gene>
    <name evidence="2" type="ORF">GCM10010121_049390</name>
</gene>
<evidence type="ECO:0000313" key="3">
    <source>
        <dbReference type="Proteomes" id="UP000657574"/>
    </source>
</evidence>
<keyword evidence="3" id="KW-1185">Reference proteome</keyword>
<reference evidence="2" key="2">
    <citation type="submission" date="2020-09" db="EMBL/GenBank/DDBJ databases">
        <authorList>
            <person name="Sun Q."/>
            <person name="Ohkuma M."/>
        </authorList>
    </citation>
    <scope>NUCLEOTIDE SEQUENCE</scope>
    <source>
        <strain evidence="2">JCM 3086</strain>
    </source>
</reference>